<evidence type="ECO:0000256" key="11">
    <source>
        <dbReference type="RuleBase" id="RU003750"/>
    </source>
</evidence>
<dbReference type="InterPro" id="IPR050324">
    <property type="entry name" value="CDP-alcohol_PTase-I"/>
</dbReference>
<evidence type="ECO:0000256" key="5">
    <source>
        <dbReference type="ARBA" id="ARBA00022692"/>
    </source>
</evidence>
<name>A0ABN6XFJ1_9CELL</name>
<dbReference type="Proteomes" id="UP001321475">
    <property type="component" value="Chromosome"/>
</dbReference>
<gene>
    <name evidence="14" type="ORF">GCM10025865_29460</name>
</gene>
<dbReference type="EMBL" id="AP027729">
    <property type="protein sequence ID" value="BDZ43647.1"/>
    <property type="molecule type" value="Genomic_DNA"/>
</dbReference>
<keyword evidence="4 11" id="KW-0808">Transferase</keyword>
<feature type="transmembrane region" description="Helical" evidence="13">
    <location>
        <begin position="162"/>
        <end position="183"/>
    </location>
</feature>
<comment type="subcellular location">
    <subcellularLocation>
        <location evidence="1">Membrane</location>
        <topology evidence="1">Multi-pass membrane protein</topology>
    </subcellularLocation>
</comment>
<keyword evidence="5 13" id="KW-0812">Transmembrane</keyword>
<dbReference type="RefSeq" id="WP_286217825.1">
    <property type="nucleotide sequence ID" value="NZ_AP027729.1"/>
</dbReference>
<evidence type="ECO:0000256" key="9">
    <source>
        <dbReference type="ARBA" id="ARBA00023209"/>
    </source>
</evidence>
<sequence length="236" mass="25122">MAEAAARDEVSSRVLTVPNLISFARILLVPVFAVLIIQGEDLWALAVLLVSGASDWLDGVLARRLNQTSRLGQMLDPAADRLFIFVTLLGLAWRDIVPLWLLVVIVARDVLLLATLPALTRRGHGPLPVTFVGKAGTFALLYAFPLLLLAEAPGWVGETAAVVGWAFSWWGVGLYWIAGVQYVRQVQALRRAEAPLRSVGTPSTAGPAPVPPAASPTAPPSGDPARDTARDPGTTP</sequence>
<dbReference type="PROSITE" id="PS00379">
    <property type="entry name" value="CDP_ALCOHOL_P_TRANSF"/>
    <property type="match status" value="1"/>
</dbReference>
<feature type="transmembrane region" description="Helical" evidence="13">
    <location>
        <begin position="74"/>
        <end position="93"/>
    </location>
</feature>
<keyword evidence="6 13" id="KW-1133">Transmembrane helix</keyword>
<evidence type="ECO:0000313" key="14">
    <source>
        <dbReference type="EMBL" id="BDZ43647.1"/>
    </source>
</evidence>
<keyword evidence="9" id="KW-0594">Phospholipid biosynthesis</keyword>
<keyword evidence="8 13" id="KW-0472">Membrane</keyword>
<evidence type="ECO:0000256" key="8">
    <source>
        <dbReference type="ARBA" id="ARBA00023136"/>
    </source>
</evidence>
<evidence type="ECO:0000256" key="12">
    <source>
        <dbReference type="SAM" id="MobiDB-lite"/>
    </source>
</evidence>
<keyword evidence="7" id="KW-0443">Lipid metabolism</keyword>
<evidence type="ECO:0000256" key="4">
    <source>
        <dbReference type="ARBA" id="ARBA00022679"/>
    </source>
</evidence>
<evidence type="ECO:0000313" key="15">
    <source>
        <dbReference type="Proteomes" id="UP001321475"/>
    </source>
</evidence>
<evidence type="ECO:0000256" key="10">
    <source>
        <dbReference type="ARBA" id="ARBA00023264"/>
    </source>
</evidence>
<keyword evidence="10" id="KW-1208">Phospholipid metabolism</keyword>
<evidence type="ECO:0000256" key="13">
    <source>
        <dbReference type="SAM" id="Phobius"/>
    </source>
</evidence>
<feature type="transmembrane region" description="Helical" evidence="13">
    <location>
        <begin position="131"/>
        <end position="150"/>
    </location>
</feature>
<feature type="region of interest" description="Disordered" evidence="12">
    <location>
        <begin position="197"/>
        <end position="236"/>
    </location>
</feature>
<evidence type="ECO:0000256" key="6">
    <source>
        <dbReference type="ARBA" id="ARBA00022989"/>
    </source>
</evidence>
<proteinExistence type="inferred from homology"/>
<protein>
    <submittedName>
        <fullName evidence="14">CDP-diacylglycerol--glycerol-3-phosphate 3-phosphatidyltransferase</fullName>
    </submittedName>
</protein>
<comment type="similarity">
    <text evidence="2 11">Belongs to the CDP-alcohol phosphatidyltransferase class-I family.</text>
</comment>
<accession>A0ABN6XFJ1</accession>
<feature type="compositionally biased region" description="Pro residues" evidence="12">
    <location>
        <begin position="208"/>
        <end position="222"/>
    </location>
</feature>
<dbReference type="InterPro" id="IPR043130">
    <property type="entry name" value="CDP-OH_PTrfase_TM_dom"/>
</dbReference>
<dbReference type="InterPro" id="IPR048254">
    <property type="entry name" value="CDP_ALCOHOL_P_TRANSF_CS"/>
</dbReference>
<evidence type="ECO:0000256" key="7">
    <source>
        <dbReference type="ARBA" id="ARBA00023098"/>
    </source>
</evidence>
<dbReference type="PANTHER" id="PTHR14269">
    <property type="entry name" value="CDP-DIACYLGLYCEROL--GLYCEROL-3-PHOSPHATE 3-PHOSPHATIDYLTRANSFERASE-RELATED"/>
    <property type="match status" value="1"/>
</dbReference>
<keyword evidence="15" id="KW-1185">Reference proteome</keyword>
<dbReference type="Gene3D" id="1.20.120.1760">
    <property type="match status" value="1"/>
</dbReference>
<evidence type="ECO:0000256" key="3">
    <source>
        <dbReference type="ARBA" id="ARBA00022516"/>
    </source>
</evidence>
<feature type="transmembrane region" description="Helical" evidence="13">
    <location>
        <begin position="20"/>
        <end position="37"/>
    </location>
</feature>
<dbReference type="Pfam" id="PF01066">
    <property type="entry name" value="CDP-OH_P_transf"/>
    <property type="match status" value="1"/>
</dbReference>
<dbReference type="InterPro" id="IPR000462">
    <property type="entry name" value="CDP-OH_P_trans"/>
</dbReference>
<reference evidence="15" key="1">
    <citation type="journal article" date="2019" name="Int. J. Syst. Evol. Microbiol.">
        <title>The Global Catalogue of Microorganisms (GCM) 10K type strain sequencing project: providing services to taxonomists for standard genome sequencing and annotation.</title>
        <authorList>
            <consortium name="The Broad Institute Genomics Platform"/>
            <consortium name="The Broad Institute Genome Sequencing Center for Infectious Disease"/>
            <person name="Wu L."/>
            <person name="Ma J."/>
        </authorList>
    </citation>
    <scope>NUCLEOTIDE SEQUENCE [LARGE SCALE GENOMIC DNA]</scope>
    <source>
        <strain evidence="15">NBRC 108565</strain>
    </source>
</reference>
<dbReference type="PANTHER" id="PTHR14269:SF62">
    <property type="entry name" value="CDP-DIACYLGLYCEROL--GLYCEROL-3-PHOSPHATE 3-PHOSPHATIDYLTRANSFERASE 1, CHLOROPLASTIC"/>
    <property type="match status" value="1"/>
</dbReference>
<evidence type="ECO:0000256" key="2">
    <source>
        <dbReference type="ARBA" id="ARBA00010441"/>
    </source>
</evidence>
<organism evidence="14 15">
    <name type="scientific">Paraoerskovia sediminicola</name>
    <dbReference type="NCBI Taxonomy" id="1138587"/>
    <lineage>
        <taxon>Bacteria</taxon>
        <taxon>Bacillati</taxon>
        <taxon>Actinomycetota</taxon>
        <taxon>Actinomycetes</taxon>
        <taxon>Micrococcales</taxon>
        <taxon>Cellulomonadaceae</taxon>
        <taxon>Paraoerskovia</taxon>
    </lineage>
</organism>
<keyword evidence="3" id="KW-0444">Lipid biosynthesis</keyword>
<evidence type="ECO:0000256" key="1">
    <source>
        <dbReference type="ARBA" id="ARBA00004141"/>
    </source>
</evidence>